<dbReference type="Proteomes" id="UP000242715">
    <property type="component" value="Unassembled WGS sequence"/>
</dbReference>
<evidence type="ECO:0000313" key="1">
    <source>
        <dbReference type="EMBL" id="GAU37066.1"/>
    </source>
</evidence>
<sequence length="100" mass="10020">MGAVGTIDTFWCVENGIGMLVVEADKVVGVERVTGLVVKPVGTKGKRMIPDVVDVAAEVVTVGVEIVVVVTGVAVIVAEGVATEIVDVGGCAETAADATP</sequence>
<dbReference type="AlphaFoldDB" id="A0A2Z6MZ47"/>
<gene>
    <name evidence="1" type="ORF">TSUD_274270</name>
</gene>
<keyword evidence="2" id="KW-1185">Reference proteome</keyword>
<protein>
    <submittedName>
        <fullName evidence="1">Uncharacterized protein</fullName>
    </submittedName>
</protein>
<dbReference type="EMBL" id="DF973651">
    <property type="protein sequence ID" value="GAU37066.1"/>
    <property type="molecule type" value="Genomic_DNA"/>
</dbReference>
<proteinExistence type="predicted"/>
<evidence type="ECO:0000313" key="2">
    <source>
        <dbReference type="Proteomes" id="UP000242715"/>
    </source>
</evidence>
<reference evidence="2" key="1">
    <citation type="journal article" date="2017" name="Front. Plant Sci.">
        <title>Climate Clever Clovers: New Paradigm to Reduce the Environmental Footprint of Ruminants by Breeding Low Methanogenic Forages Utilizing Haplotype Variation.</title>
        <authorList>
            <person name="Kaur P."/>
            <person name="Appels R."/>
            <person name="Bayer P.E."/>
            <person name="Keeble-Gagnere G."/>
            <person name="Wang J."/>
            <person name="Hirakawa H."/>
            <person name="Shirasawa K."/>
            <person name="Vercoe P."/>
            <person name="Stefanova K."/>
            <person name="Durmic Z."/>
            <person name="Nichols P."/>
            <person name="Revell C."/>
            <person name="Isobe S.N."/>
            <person name="Edwards D."/>
            <person name="Erskine W."/>
        </authorList>
    </citation>
    <scope>NUCLEOTIDE SEQUENCE [LARGE SCALE GENOMIC DNA]</scope>
    <source>
        <strain evidence="2">cv. Daliak</strain>
    </source>
</reference>
<name>A0A2Z6MZ47_TRISU</name>
<accession>A0A2Z6MZ47</accession>
<organism evidence="1 2">
    <name type="scientific">Trifolium subterraneum</name>
    <name type="common">Subterranean clover</name>
    <dbReference type="NCBI Taxonomy" id="3900"/>
    <lineage>
        <taxon>Eukaryota</taxon>
        <taxon>Viridiplantae</taxon>
        <taxon>Streptophyta</taxon>
        <taxon>Embryophyta</taxon>
        <taxon>Tracheophyta</taxon>
        <taxon>Spermatophyta</taxon>
        <taxon>Magnoliopsida</taxon>
        <taxon>eudicotyledons</taxon>
        <taxon>Gunneridae</taxon>
        <taxon>Pentapetalae</taxon>
        <taxon>rosids</taxon>
        <taxon>fabids</taxon>
        <taxon>Fabales</taxon>
        <taxon>Fabaceae</taxon>
        <taxon>Papilionoideae</taxon>
        <taxon>50 kb inversion clade</taxon>
        <taxon>NPAAA clade</taxon>
        <taxon>Hologalegina</taxon>
        <taxon>IRL clade</taxon>
        <taxon>Trifolieae</taxon>
        <taxon>Trifolium</taxon>
    </lineage>
</organism>